<evidence type="ECO:0000256" key="1">
    <source>
        <dbReference type="SAM" id="Coils"/>
    </source>
</evidence>
<keyword evidence="4" id="KW-1185">Reference proteome</keyword>
<evidence type="ECO:0000313" key="4">
    <source>
        <dbReference type="Proteomes" id="UP000018144"/>
    </source>
</evidence>
<organism evidence="3 4">
    <name type="scientific">Pyronema omphalodes (strain CBS 100304)</name>
    <name type="common">Pyronema confluens</name>
    <dbReference type="NCBI Taxonomy" id="1076935"/>
    <lineage>
        <taxon>Eukaryota</taxon>
        <taxon>Fungi</taxon>
        <taxon>Dikarya</taxon>
        <taxon>Ascomycota</taxon>
        <taxon>Pezizomycotina</taxon>
        <taxon>Pezizomycetes</taxon>
        <taxon>Pezizales</taxon>
        <taxon>Pyronemataceae</taxon>
        <taxon>Pyronema</taxon>
    </lineage>
</organism>
<feature type="transmembrane region" description="Helical" evidence="2">
    <location>
        <begin position="267"/>
        <end position="292"/>
    </location>
</feature>
<keyword evidence="2" id="KW-0812">Transmembrane</keyword>
<sequence>MDAVKYPLINFLDSAMFLSLAFQVGWAIFTARMKALDDLDEETETNEYSIDSRTKLLEDMGSSYGGFIYSMYLLQYISVITVCPALSLLSTPYLWHGVKRRGFRLMMATILTATSGYMNFGWLEVIFRMGQGEGHMWCFPVLLIQIVPPRPEIKTMYAAWFCCFTLLFVTMIRQIKLLPRPLLRWYRTTGRSFIHSSDQSFDRKITQPLRQYFRFLFRCNRKSIKHMDLDDQQPGKVKRNDTLMSYDSDLEVQKKLKRQKHDRRRRFLRIIYLFMHGTVYVLVQVIPMYMLWRVYWLRSVISCVVSKFVTENEYTDQEVWNLDTWSFSQILAMNLWTPALLEAIYIFIAKEEYPKDPQYIQEKRQLKRETIERERLEREAMKEHDSDWDEIVIGISDKRQSEI</sequence>
<name>U4LAW8_PYROM</name>
<proteinExistence type="predicted"/>
<feature type="transmembrane region" description="Helical" evidence="2">
    <location>
        <begin position="7"/>
        <end position="29"/>
    </location>
</feature>
<keyword evidence="1" id="KW-0175">Coiled coil</keyword>
<gene>
    <name evidence="3" type="ORF">PCON_10627</name>
</gene>
<dbReference type="AlphaFoldDB" id="U4LAW8"/>
<keyword evidence="2" id="KW-1133">Transmembrane helix</keyword>
<feature type="coiled-coil region" evidence="1">
    <location>
        <begin position="359"/>
        <end position="386"/>
    </location>
</feature>
<accession>U4LAW8</accession>
<keyword evidence="2" id="KW-0472">Membrane</keyword>
<reference evidence="3 4" key="1">
    <citation type="journal article" date="2013" name="PLoS Genet.">
        <title>The genome and development-dependent transcriptomes of Pyronema confluens: a window into fungal evolution.</title>
        <authorList>
            <person name="Traeger S."/>
            <person name="Altegoer F."/>
            <person name="Freitag M."/>
            <person name="Gabaldon T."/>
            <person name="Kempken F."/>
            <person name="Kumar A."/>
            <person name="Marcet-Houben M."/>
            <person name="Poggeler S."/>
            <person name="Stajich J.E."/>
            <person name="Nowrousian M."/>
        </authorList>
    </citation>
    <scope>NUCLEOTIDE SEQUENCE [LARGE SCALE GENOMIC DNA]</scope>
    <source>
        <strain evidence="4">CBS 100304</strain>
        <tissue evidence="3">Vegetative mycelium</tissue>
    </source>
</reference>
<feature type="transmembrane region" description="Helical" evidence="2">
    <location>
        <begin position="102"/>
        <end position="120"/>
    </location>
</feature>
<feature type="transmembrane region" description="Helical" evidence="2">
    <location>
        <begin position="67"/>
        <end position="90"/>
    </location>
</feature>
<dbReference type="Proteomes" id="UP000018144">
    <property type="component" value="Unassembled WGS sequence"/>
</dbReference>
<dbReference type="EMBL" id="HF935586">
    <property type="protein sequence ID" value="CCX11033.1"/>
    <property type="molecule type" value="Genomic_DNA"/>
</dbReference>
<evidence type="ECO:0000313" key="3">
    <source>
        <dbReference type="EMBL" id="CCX11033.1"/>
    </source>
</evidence>
<dbReference type="eggNOG" id="ENOG502TFPW">
    <property type="taxonomic scope" value="Eukaryota"/>
</dbReference>
<feature type="transmembrane region" description="Helical" evidence="2">
    <location>
        <begin position="330"/>
        <end position="348"/>
    </location>
</feature>
<protein>
    <submittedName>
        <fullName evidence="3">Uncharacterized protein</fullName>
    </submittedName>
</protein>
<evidence type="ECO:0000256" key="2">
    <source>
        <dbReference type="SAM" id="Phobius"/>
    </source>
</evidence>
<feature type="transmembrane region" description="Helical" evidence="2">
    <location>
        <begin position="157"/>
        <end position="175"/>
    </location>
</feature>